<dbReference type="Proteomes" id="UP000319619">
    <property type="component" value="Unassembled WGS sequence"/>
</dbReference>
<dbReference type="AlphaFoldDB" id="A0A532UUJ4"/>
<dbReference type="CDD" id="cd08946">
    <property type="entry name" value="SDR_e"/>
    <property type="match status" value="1"/>
</dbReference>
<dbReference type="Gene3D" id="3.40.50.720">
    <property type="entry name" value="NAD(P)-binding Rossmann-like Domain"/>
    <property type="match status" value="1"/>
</dbReference>
<dbReference type="PANTHER" id="PTHR43245:SF23">
    <property type="entry name" value="NAD(P)-BINDING DOMAIN-CONTAINING PROTEIN"/>
    <property type="match status" value="1"/>
</dbReference>
<gene>
    <name evidence="2" type="ORF">CEE37_12575</name>
</gene>
<dbReference type="InterPro" id="IPR050177">
    <property type="entry name" value="Lipid_A_modif_metabolic_enz"/>
</dbReference>
<feature type="domain" description="NAD-dependent epimerase/dehydratase" evidence="1">
    <location>
        <begin position="4"/>
        <end position="231"/>
    </location>
</feature>
<proteinExistence type="predicted"/>
<evidence type="ECO:0000313" key="2">
    <source>
        <dbReference type="EMBL" id="TKJ38591.1"/>
    </source>
</evidence>
<name>A0A532UUJ4_UNCL8</name>
<dbReference type="EMBL" id="NJBN01000009">
    <property type="protein sequence ID" value="TKJ38591.1"/>
    <property type="molecule type" value="Genomic_DNA"/>
</dbReference>
<protein>
    <submittedName>
        <fullName evidence="2">Epimerase</fullName>
    </submittedName>
</protein>
<dbReference type="PANTHER" id="PTHR43245">
    <property type="entry name" value="BIFUNCTIONAL POLYMYXIN RESISTANCE PROTEIN ARNA"/>
    <property type="match status" value="1"/>
</dbReference>
<dbReference type="Pfam" id="PF01370">
    <property type="entry name" value="Epimerase"/>
    <property type="match status" value="1"/>
</dbReference>
<accession>A0A532UUJ4</accession>
<reference evidence="2 3" key="1">
    <citation type="submission" date="2017-06" db="EMBL/GenBank/DDBJ databases">
        <title>Novel microbial phyla capable of carbon fixation and sulfur reduction in deep-sea sediments.</title>
        <authorList>
            <person name="Huang J."/>
            <person name="Baker B."/>
            <person name="Wang Y."/>
        </authorList>
    </citation>
    <scope>NUCLEOTIDE SEQUENCE [LARGE SCALE GENOMIC DNA]</scope>
    <source>
        <strain evidence="2">B3_LCP</strain>
    </source>
</reference>
<evidence type="ECO:0000313" key="3">
    <source>
        <dbReference type="Proteomes" id="UP000319619"/>
    </source>
</evidence>
<dbReference type="InterPro" id="IPR001509">
    <property type="entry name" value="Epimerase_deHydtase"/>
</dbReference>
<dbReference type="InterPro" id="IPR036291">
    <property type="entry name" value="NAD(P)-bd_dom_sf"/>
</dbReference>
<comment type="caution">
    <text evidence="2">The sequence shown here is derived from an EMBL/GenBank/DDBJ whole genome shotgun (WGS) entry which is preliminary data.</text>
</comment>
<organism evidence="2 3">
    <name type="scientific">candidate division LCP-89 bacterium B3_LCP</name>
    <dbReference type="NCBI Taxonomy" id="2012998"/>
    <lineage>
        <taxon>Bacteria</taxon>
        <taxon>Pseudomonadati</taxon>
        <taxon>Bacteria division LCP-89</taxon>
    </lineage>
</organism>
<evidence type="ECO:0000259" key="1">
    <source>
        <dbReference type="Pfam" id="PF01370"/>
    </source>
</evidence>
<dbReference type="SUPFAM" id="SSF51735">
    <property type="entry name" value="NAD(P)-binding Rossmann-fold domains"/>
    <property type="match status" value="1"/>
</dbReference>
<sequence length="309" mass="35211">MRNILVTGGAGYIGSVLVPLLLNRGYNVRVLDNLMYGGRALLPCFAHKEFEFMRGDVRKIEDLRTAIEGMDAIYHLAAIVGFPACKKFPKLAEEVNQESTILLEGLRHDRPMFYASTGSNYGAIVGDVCTEETPLNPLTIYGTTKTEAEKYLLNRGNVVAYRYATAFGVAPRLRLDLLINDFAYQAVKNRNLIIYEKTFKRTFIHVRDIAKSLVYALENFNTMRDEVYNVGSNDMNFSKEDVALMIKRRIEYYLHFAEIGKDEDQRNYEVTYEKINKAGFQTTISIDEGIDELLKVMDVIDVVNEYSNV</sequence>